<accession>A0A178T5G0</accession>
<evidence type="ECO:0000313" key="2">
    <source>
        <dbReference type="EMBL" id="OAO76720.1"/>
    </source>
</evidence>
<dbReference type="PATRIC" id="fig|33934.7.peg.2317"/>
<dbReference type="EMBL" id="LUCQ01000150">
    <property type="protein sequence ID" value="OAO76720.1"/>
    <property type="molecule type" value="Genomic_DNA"/>
</dbReference>
<comment type="caution">
    <text evidence="2">The sequence shown here is derived from an EMBL/GenBank/DDBJ whole genome shotgun (WGS) entry which is preliminary data.</text>
</comment>
<dbReference type="PANTHER" id="PTHR46401">
    <property type="entry name" value="GLYCOSYLTRANSFERASE WBBK-RELATED"/>
    <property type="match status" value="1"/>
</dbReference>
<dbReference type="OrthoDB" id="9790710at2"/>
<dbReference type="GO" id="GO:0016757">
    <property type="term" value="F:glycosyltransferase activity"/>
    <property type="evidence" value="ECO:0007669"/>
    <property type="project" value="TreeGrafter"/>
</dbReference>
<dbReference type="CDD" id="cd03801">
    <property type="entry name" value="GT4_PimA-like"/>
    <property type="match status" value="1"/>
</dbReference>
<name>A0A178T5G0_9BACL</name>
<sequence>MNICLVCINSSRSAIGDSFKNLCNNLSEKENIYVIKSFCYNDSEFDYESHRILSINFDKRDKNIFKKIDSLLKIKKFIKENGIKHLFFYSDNPFNSLVKMLNNKIDYSFWWHDPKPHTGVKLLNKILFKINESVLLTGKKLNNIFVASNYLKELAEENPLTDSKKIKVIYLPYMEEITSLVQEEVPYDERYYDFIFFGRIEKYKGLDILEQALYKLHVNGIDYKALIVGPGNLNDCTNGLLMKLKDKVEIINKYVSNNELAKYISNSRVAVFPYRDSTGTQTVQTAIYLGCTVVATDTGSFKEYLSVKSPILGYVIKPNDSNELYKALLKCLGNHITHKNNKSTIDAFFNPKTMACNLYSAIHNKNRG</sequence>
<keyword evidence="1 2" id="KW-0808">Transferase</keyword>
<keyword evidence="3" id="KW-1185">Reference proteome</keyword>
<protein>
    <submittedName>
        <fullName evidence="2">Glycosyl transferase group 1</fullName>
    </submittedName>
</protein>
<dbReference type="Proteomes" id="UP000078336">
    <property type="component" value="Unassembled WGS sequence"/>
</dbReference>
<dbReference type="Gene3D" id="3.40.50.2000">
    <property type="entry name" value="Glycogen Phosphorylase B"/>
    <property type="match status" value="2"/>
</dbReference>
<proteinExistence type="predicted"/>
<dbReference type="GO" id="GO:0009103">
    <property type="term" value="P:lipopolysaccharide biosynthetic process"/>
    <property type="evidence" value="ECO:0007669"/>
    <property type="project" value="TreeGrafter"/>
</dbReference>
<evidence type="ECO:0000313" key="3">
    <source>
        <dbReference type="Proteomes" id="UP000078336"/>
    </source>
</evidence>
<dbReference type="RefSeq" id="WP_064214488.1">
    <property type="nucleotide sequence ID" value="NZ_LUCQ01000150.1"/>
</dbReference>
<gene>
    <name evidence="2" type="ORF">TAF16_2432</name>
</gene>
<dbReference type="AlphaFoldDB" id="A0A178T5G0"/>
<reference evidence="2 3" key="1">
    <citation type="submission" date="2016-03" db="EMBL/GenBank/DDBJ databases">
        <title>Spore heat resistance.</title>
        <authorList>
            <person name="Boekhorst J."/>
            <person name="Berendsen E.M."/>
            <person name="Wells-Bennik M.H."/>
            <person name="Kuipers O.P."/>
        </authorList>
    </citation>
    <scope>NUCLEOTIDE SEQUENCE [LARGE SCALE GENOMIC DNA]</scope>
    <source>
        <strain evidence="2 3">AF16</strain>
    </source>
</reference>
<dbReference type="PANTHER" id="PTHR46401:SF2">
    <property type="entry name" value="GLYCOSYLTRANSFERASE WBBK-RELATED"/>
    <property type="match status" value="1"/>
</dbReference>
<dbReference type="Pfam" id="PF13692">
    <property type="entry name" value="Glyco_trans_1_4"/>
    <property type="match status" value="1"/>
</dbReference>
<organism evidence="2 3">
    <name type="scientific">Anoxybacillus flavithermus</name>
    <dbReference type="NCBI Taxonomy" id="33934"/>
    <lineage>
        <taxon>Bacteria</taxon>
        <taxon>Bacillati</taxon>
        <taxon>Bacillota</taxon>
        <taxon>Bacilli</taxon>
        <taxon>Bacillales</taxon>
        <taxon>Anoxybacillaceae</taxon>
        <taxon>Anoxybacillus</taxon>
    </lineage>
</organism>
<dbReference type="SUPFAM" id="SSF53756">
    <property type="entry name" value="UDP-Glycosyltransferase/glycogen phosphorylase"/>
    <property type="match status" value="1"/>
</dbReference>
<evidence type="ECO:0000256" key="1">
    <source>
        <dbReference type="ARBA" id="ARBA00022679"/>
    </source>
</evidence>